<evidence type="ECO:0000256" key="4">
    <source>
        <dbReference type="ARBA" id="ARBA00012955"/>
    </source>
</evidence>
<dbReference type="InterPro" id="IPR027417">
    <property type="entry name" value="P-loop_NTPase"/>
</dbReference>
<reference evidence="13" key="1">
    <citation type="journal article" date="2014" name="Int. J. Syst. Evol. Microbiol.">
        <title>Complete genome sequence of Corynebacterium casei LMG S-19264T (=DSM 44701T), isolated from a smear-ripened cheese.</title>
        <authorList>
            <consortium name="US DOE Joint Genome Institute (JGI-PGF)"/>
            <person name="Walter F."/>
            <person name="Albersmeier A."/>
            <person name="Kalinowski J."/>
            <person name="Ruckert C."/>
        </authorList>
    </citation>
    <scope>NUCLEOTIDE SEQUENCE</scope>
    <source>
        <strain evidence="13">JCM 10088</strain>
    </source>
</reference>
<keyword evidence="10 12" id="KW-0067">ATP-binding</keyword>
<evidence type="ECO:0000256" key="5">
    <source>
        <dbReference type="ARBA" id="ARBA00019926"/>
    </source>
</evidence>
<keyword evidence="9 12" id="KW-0418">Kinase</keyword>
<keyword evidence="6 12" id="KW-0963">Cytoplasm</keyword>
<evidence type="ECO:0000256" key="6">
    <source>
        <dbReference type="ARBA" id="ARBA00022490"/>
    </source>
</evidence>
<dbReference type="Gene3D" id="3.40.50.300">
    <property type="entry name" value="P-loop containing nucleotide triphosphate hydrolases"/>
    <property type="match status" value="1"/>
</dbReference>
<comment type="similarity">
    <text evidence="3 12">Belongs to the archaeal adenylate kinase family.</text>
</comment>
<dbReference type="Proteomes" id="UP000610960">
    <property type="component" value="Unassembled WGS sequence"/>
</dbReference>
<evidence type="ECO:0000256" key="1">
    <source>
        <dbReference type="ARBA" id="ARBA00000582"/>
    </source>
</evidence>
<evidence type="ECO:0000256" key="8">
    <source>
        <dbReference type="ARBA" id="ARBA00022741"/>
    </source>
</evidence>
<dbReference type="AlphaFoldDB" id="A0A830GSR0"/>
<dbReference type="SUPFAM" id="SSF52540">
    <property type="entry name" value="P-loop containing nucleoside triphosphate hydrolases"/>
    <property type="match status" value="1"/>
</dbReference>
<proteinExistence type="inferred from homology"/>
<feature type="binding site" evidence="12">
    <location>
        <begin position="11"/>
        <end position="19"/>
    </location>
    <ligand>
        <name>ATP</name>
        <dbReference type="ChEBI" id="CHEBI:30616"/>
    </ligand>
</feature>
<dbReference type="HAMAP" id="MF_00234">
    <property type="entry name" value="Adenylate_kinase_AdkA"/>
    <property type="match status" value="1"/>
</dbReference>
<evidence type="ECO:0000313" key="14">
    <source>
        <dbReference type="Proteomes" id="UP000610960"/>
    </source>
</evidence>
<sequence>MVLYMKIVLVAVPGAGKSTTLGLVKQRMPDVFIVNYGDVMLDIAKRMYGITHRDEMRRRIPVDEYRKVQELAAEEISKMQGDVIIDTHASIRVQGGFYPGLPDRIIAKLRPDAIILLEFNPRDIIERRSKDESLRVREAEGEAEIEMHQLANRYYAFAAANAGECSVYVLDYRNKPQSKPFEHAEASADFIINLLNANRKLH</sequence>
<accession>A0A830GSR0</accession>
<evidence type="ECO:0000256" key="2">
    <source>
        <dbReference type="ARBA" id="ARBA00004496"/>
    </source>
</evidence>
<comment type="subcellular location">
    <subcellularLocation>
        <location evidence="2 12">Cytoplasm</location>
    </subcellularLocation>
</comment>
<evidence type="ECO:0000313" key="13">
    <source>
        <dbReference type="EMBL" id="GGP19326.1"/>
    </source>
</evidence>
<reference evidence="13" key="2">
    <citation type="submission" date="2020-09" db="EMBL/GenBank/DDBJ databases">
        <authorList>
            <person name="Sun Q."/>
            <person name="Ohkuma M."/>
        </authorList>
    </citation>
    <scope>NUCLEOTIDE SEQUENCE</scope>
    <source>
        <strain evidence="13">JCM 10088</strain>
    </source>
</reference>
<evidence type="ECO:0000256" key="12">
    <source>
        <dbReference type="HAMAP-Rule" id="MF_00234"/>
    </source>
</evidence>
<evidence type="ECO:0000256" key="10">
    <source>
        <dbReference type="ARBA" id="ARBA00022840"/>
    </source>
</evidence>
<protein>
    <recommendedName>
        <fullName evidence="5 12">Adenylate kinase</fullName>
        <shortName evidence="12">AK</shortName>
        <ecNumber evidence="4 12">2.7.4.3</ecNumber>
    </recommendedName>
    <alternativeName>
        <fullName evidence="11 12">ATP-AMP transphosphorylase</fullName>
    </alternativeName>
</protein>
<dbReference type="GO" id="GO:0004017">
    <property type="term" value="F:AMP kinase activity"/>
    <property type="evidence" value="ECO:0007669"/>
    <property type="project" value="UniProtKB-UniRule"/>
</dbReference>
<dbReference type="GO" id="GO:0005524">
    <property type="term" value="F:ATP binding"/>
    <property type="evidence" value="ECO:0007669"/>
    <property type="project" value="UniProtKB-UniRule"/>
</dbReference>
<evidence type="ECO:0000256" key="3">
    <source>
        <dbReference type="ARBA" id="ARBA00007088"/>
    </source>
</evidence>
<evidence type="ECO:0000256" key="7">
    <source>
        <dbReference type="ARBA" id="ARBA00022679"/>
    </source>
</evidence>
<comment type="caution">
    <text evidence="13">The sequence shown here is derived from an EMBL/GenBank/DDBJ whole genome shotgun (WGS) entry which is preliminary data.</text>
</comment>
<dbReference type="GO" id="GO:0005737">
    <property type="term" value="C:cytoplasm"/>
    <property type="evidence" value="ECO:0007669"/>
    <property type="project" value="UniProtKB-SubCell"/>
</dbReference>
<keyword evidence="14" id="KW-1185">Reference proteome</keyword>
<gene>
    <name evidence="12" type="primary">adkA</name>
    <name evidence="13" type="ORF">GCM10007981_02560</name>
</gene>
<dbReference type="Pfam" id="PF13207">
    <property type="entry name" value="AAA_17"/>
    <property type="match status" value="1"/>
</dbReference>
<name>A0A830GSR0_9CREN</name>
<dbReference type="EMBL" id="BMNL01000001">
    <property type="protein sequence ID" value="GGP19326.1"/>
    <property type="molecule type" value="Genomic_DNA"/>
</dbReference>
<keyword evidence="7 12" id="KW-0808">Transferase</keyword>
<evidence type="ECO:0000256" key="9">
    <source>
        <dbReference type="ARBA" id="ARBA00022777"/>
    </source>
</evidence>
<evidence type="ECO:0000256" key="11">
    <source>
        <dbReference type="ARBA" id="ARBA00033336"/>
    </source>
</evidence>
<dbReference type="EC" id="2.7.4.3" evidence="4 12"/>
<keyword evidence="8 12" id="KW-0547">Nucleotide-binding</keyword>
<organism evidence="13 14">
    <name type="scientific">Thermocladium modestius</name>
    <dbReference type="NCBI Taxonomy" id="62609"/>
    <lineage>
        <taxon>Archaea</taxon>
        <taxon>Thermoproteota</taxon>
        <taxon>Thermoprotei</taxon>
        <taxon>Thermoproteales</taxon>
        <taxon>Thermoproteaceae</taxon>
        <taxon>Thermocladium</taxon>
    </lineage>
</organism>
<comment type="catalytic activity">
    <reaction evidence="1 12">
        <text>AMP + ATP = 2 ADP</text>
        <dbReference type="Rhea" id="RHEA:12973"/>
        <dbReference type="ChEBI" id="CHEBI:30616"/>
        <dbReference type="ChEBI" id="CHEBI:456215"/>
        <dbReference type="ChEBI" id="CHEBI:456216"/>
        <dbReference type="EC" id="2.7.4.3"/>
    </reaction>
</comment>
<dbReference type="InterPro" id="IPR023477">
    <property type="entry name" value="Adenylate_kinase_AdkA"/>
</dbReference>
<dbReference type="NCBIfam" id="NF003122">
    <property type="entry name" value="PRK04040.1"/>
    <property type="match status" value="1"/>
</dbReference>